<dbReference type="Gene3D" id="1.20.1270.220">
    <property type="match status" value="1"/>
</dbReference>
<reference evidence="5" key="2">
    <citation type="journal article" date="2015" name="Data Brief">
        <title>Shoot transcriptome of the giant reed, Arundo donax.</title>
        <authorList>
            <person name="Barrero R.A."/>
            <person name="Guerrero F.D."/>
            <person name="Moolhuijzen P."/>
            <person name="Goolsby J.A."/>
            <person name="Tidwell J."/>
            <person name="Bellgard S.E."/>
            <person name="Bellgard M.I."/>
        </authorList>
    </citation>
    <scope>NUCLEOTIDE SEQUENCE</scope>
    <source>
        <tissue evidence="5">Shoot tissue taken approximately 20 cm above the soil surface</tissue>
    </source>
</reference>
<reference evidence="5" key="1">
    <citation type="submission" date="2014-09" db="EMBL/GenBank/DDBJ databases">
        <authorList>
            <person name="Magalhaes I.L.F."/>
            <person name="Oliveira U."/>
            <person name="Santos F.R."/>
            <person name="Vidigal T.H.D.A."/>
            <person name="Brescovit A.D."/>
            <person name="Santos A.J."/>
        </authorList>
    </citation>
    <scope>NUCLEOTIDE SEQUENCE</scope>
    <source>
        <tissue evidence="5">Shoot tissue taken approximately 20 cm above the soil surface</tissue>
    </source>
</reference>
<protein>
    <recommendedName>
        <fullName evidence="4">NET domain-containing protein</fullName>
    </recommendedName>
</protein>
<keyword evidence="1" id="KW-0805">Transcription regulation</keyword>
<keyword evidence="2" id="KW-0804">Transcription</keyword>
<feature type="region of interest" description="Disordered" evidence="3">
    <location>
        <begin position="155"/>
        <end position="187"/>
    </location>
</feature>
<evidence type="ECO:0000256" key="1">
    <source>
        <dbReference type="ARBA" id="ARBA00023015"/>
    </source>
</evidence>
<organism evidence="5">
    <name type="scientific">Arundo donax</name>
    <name type="common">Giant reed</name>
    <name type="synonym">Donax arundinaceus</name>
    <dbReference type="NCBI Taxonomy" id="35708"/>
    <lineage>
        <taxon>Eukaryota</taxon>
        <taxon>Viridiplantae</taxon>
        <taxon>Streptophyta</taxon>
        <taxon>Embryophyta</taxon>
        <taxon>Tracheophyta</taxon>
        <taxon>Spermatophyta</taxon>
        <taxon>Magnoliopsida</taxon>
        <taxon>Liliopsida</taxon>
        <taxon>Poales</taxon>
        <taxon>Poaceae</taxon>
        <taxon>PACMAD clade</taxon>
        <taxon>Arundinoideae</taxon>
        <taxon>Arundineae</taxon>
        <taxon>Arundo</taxon>
    </lineage>
</organism>
<dbReference type="EMBL" id="GBRH01222748">
    <property type="protein sequence ID" value="JAD75147.1"/>
    <property type="molecule type" value="Transcribed_RNA"/>
</dbReference>
<feature type="compositionally biased region" description="Low complexity" evidence="3">
    <location>
        <begin position="159"/>
        <end position="173"/>
    </location>
</feature>
<evidence type="ECO:0000256" key="3">
    <source>
        <dbReference type="SAM" id="MobiDB-lite"/>
    </source>
</evidence>
<feature type="domain" description="NET" evidence="4">
    <location>
        <begin position="1"/>
        <end position="72"/>
    </location>
</feature>
<accession>A0A0A9CUJ7</accession>
<evidence type="ECO:0000256" key="2">
    <source>
        <dbReference type="ARBA" id="ARBA00023163"/>
    </source>
</evidence>
<dbReference type="InterPro" id="IPR038336">
    <property type="entry name" value="NET_sf"/>
</dbReference>
<evidence type="ECO:0000259" key="4">
    <source>
        <dbReference type="PROSITE" id="PS51525"/>
    </source>
</evidence>
<name>A0A0A9CUJ7_ARUDO</name>
<dbReference type="PROSITE" id="PS51525">
    <property type="entry name" value="NET"/>
    <property type="match status" value="1"/>
</dbReference>
<dbReference type="AlphaFoldDB" id="A0A0A9CUJ7"/>
<dbReference type="PANTHER" id="PTHR45926">
    <property type="entry name" value="OSJNBA0053K19.4 PROTEIN"/>
    <property type="match status" value="1"/>
</dbReference>
<sequence length="187" mass="20983">MDEEEKQKLRVEIENLPEEKMMNVLQIVQKRNNDPALAGEVVEPDFDELDVETLWELDRFVVNWRKVLKKSRRNVVMNGDAAVMNGESIDVTIVPDEDDMVQVDVNQPMVVEIGDSETDMPEVRATEAEMADEYVDIGDEMPTVNYQSLEIEKDVQVASSSSGSGSGSSSSSGMKMLTSRYLYPNIS</sequence>
<evidence type="ECO:0000313" key="5">
    <source>
        <dbReference type="EMBL" id="JAD75147.1"/>
    </source>
</evidence>
<proteinExistence type="predicted"/>
<dbReference type="Pfam" id="PF17035">
    <property type="entry name" value="BET"/>
    <property type="match status" value="1"/>
</dbReference>
<dbReference type="InterPro" id="IPR027353">
    <property type="entry name" value="NET_dom"/>
</dbReference>